<reference evidence="7" key="1">
    <citation type="submission" date="2020-01" db="EMBL/GenBank/DDBJ databases">
        <title>Identification and distribution of gene clusters putatively required for synthesis of sphingolipid metabolism inhibitors in phylogenetically diverse species of the filamentous fungus Fusarium.</title>
        <authorList>
            <person name="Kim H.-S."/>
            <person name="Busman M."/>
            <person name="Brown D.W."/>
            <person name="Divon H."/>
            <person name="Uhlig S."/>
            <person name="Proctor R.H."/>
        </authorList>
    </citation>
    <scope>NUCLEOTIDE SEQUENCE</scope>
    <source>
        <strain evidence="7">NRRL 53441</strain>
    </source>
</reference>
<gene>
    <name evidence="7" type="ORF">F53441_8489</name>
</gene>
<accession>A0A8H4KED7</accession>
<keyword evidence="5" id="KW-0456">Lyase</keyword>
<sequence>MRLPLKALIDSGFLHKRHNAQSLEERENPLFVIDFAIVKDTVEEFTASMPSTNQIGAVHFGAVKACAAKPVIDIYDKLGCGFDCAPKGEVKPLIDGGVGPARISLGKCNFYAIDSFTQIHRMLEAAAGRVAKRPGGDLTTILANLKPFCRLLLSGKGSEKPFSARFGLDPELALTIIKEAHYHGLTFVGLSGHPSTQNLAKDTFM</sequence>
<keyword evidence="3" id="KW-0210">Decarboxylase</keyword>
<dbReference type="PANTHER" id="PTHR11482:SF6">
    <property type="entry name" value="ORNITHINE DECARBOXYLASE 1-RELATED"/>
    <property type="match status" value="1"/>
</dbReference>
<organism evidence="7 8">
    <name type="scientific">Fusarium austroafricanum</name>
    <dbReference type="NCBI Taxonomy" id="2364996"/>
    <lineage>
        <taxon>Eukaryota</taxon>
        <taxon>Fungi</taxon>
        <taxon>Dikarya</taxon>
        <taxon>Ascomycota</taxon>
        <taxon>Pezizomycotina</taxon>
        <taxon>Sordariomycetes</taxon>
        <taxon>Hypocreomycetidae</taxon>
        <taxon>Hypocreales</taxon>
        <taxon>Nectriaceae</taxon>
        <taxon>Fusarium</taxon>
        <taxon>Fusarium concolor species complex</taxon>
    </lineage>
</organism>
<dbReference type="InterPro" id="IPR022644">
    <property type="entry name" value="De-COase2_N"/>
</dbReference>
<evidence type="ECO:0000259" key="6">
    <source>
        <dbReference type="Pfam" id="PF02784"/>
    </source>
</evidence>
<evidence type="ECO:0000256" key="4">
    <source>
        <dbReference type="ARBA" id="ARBA00022898"/>
    </source>
</evidence>
<dbReference type="InterPro" id="IPR029066">
    <property type="entry name" value="PLP-binding_barrel"/>
</dbReference>
<evidence type="ECO:0000256" key="1">
    <source>
        <dbReference type="ARBA" id="ARBA00001933"/>
    </source>
</evidence>
<dbReference type="EMBL" id="JAADJG010000361">
    <property type="protein sequence ID" value="KAF4448058.1"/>
    <property type="molecule type" value="Genomic_DNA"/>
</dbReference>
<protein>
    <recommendedName>
        <fullName evidence="6">Orn/DAP/Arg decarboxylase 2 N-terminal domain-containing protein</fullName>
    </recommendedName>
</protein>
<comment type="cofactor">
    <cofactor evidence="1">
        <name>pyridoxal 5'-phosphate</name>
        <dbReference type="ChEBI" id="CHEBI:597326"/>
    </cofactor>
</comment>
<dbReference type="Pfam" id="PF02784">
    <property type="entry name" value="Orn_Arg_deC_N"/>
    <property type="match status" value="1"/>
</dbReference>
<dbReference type="Gene3D" id="2.40.37.10">
    <property type="entry name" value="Lyase, Ornithine Decarboxylase, Chain A, domain 1"/>
    <property type="match status" value="1"/>
</dbReference>
<dbReference type="Proteomes" id="UP000605986">
    <property type="component" value="Unassembled WGS sequence"/>
</dbReference>
<dbReference type="GO" id="GO:0033387">
    <property type="term" value="P:putrescine biosynthetic process from arginine, via ornithine"/>
    <property type="evidence" value="ECO:0007669"/>
    <property type="project" value="TreeGrafter"/>
</dbReference>
<comment type="similarity">
    <text evidence="2">Belongs to the Orn/Lys/Arg decarboxylase class-II family.</text>
</comment>
<feature type="domain" description="Orn/DAP/Arg decarboxylase 2 N-terminal" evidence="6">
    <location>
        <begin position="57"/>
        <end position="105"/>
    </location>
</feature>
<evidence type="ECO:0000256" key="3">
    <source>
        <dbReference type="ARBA" id="ARBA00022793"/>
    </source>
</evidence>
<dbReference type="OrthoDB" id="5034579at2759"/>
<dbReference type="InterPro" id="IPR002433">
    <property type="entry name" value="Orn_de-COase"/>
</dbReference>
<keyword evidence="4" id="KW-0663">Pyridoxal phosphate</keyword>
<dbReference type="GO" id="GO:0004586">
    <property type="term" value="F:ornithine decarboxylase activity"/>
    <property type="evidence" value="ECO:0007669"/>
    <property type="project" value="TreeGrafter"/>
</dbReference>
<dbReference type="PANTHER" id="PTHR11482">
    <property type="entry name" value="ARGININE/DIAMINOPIMELATE/ORNITHINE DECARBOXYLASE"/>
    <property type="match status" value="1"/>
</dbReference>
<keyword evidence="8" id="KW-1185">Reference proteome</keyword>
<dbReference type="SUPFAM" id="SSF51419">
    <property type="entry name" value="PLP-binding barrel"/>
    <property type="match status" value="1"/>
</dbReference>
<evidence type="ECO:0000313" key="7">
    <source>
        <dbReference type="EMBL" id="KAF4448058.1"/>
    </source>
</evidence>
<evidence type="ECO:0000256" key="2">
    <source>
        <dbReference type="ARBA" id="ARBA00008872"/>
    </source>
</evidence>
<dbReference type="InterPro" id="IPR009006">
    <property type="entry name" value="Ala_racemase/Decarboxylase_C"/>
</dbReference>
<evidence type="ECO:0000256" key="5">
    <source>
        <dbReference type="ARBA" id="ARBA00023239"/>
    </source>
</evidence>
<dbReference type="Gene3D" id="3.20.20.10">
    <property type="entry name" value="Alanine racemase"/>
    <property type="match status" value="1"/>
</dbReference>
<evidence type="ECO:0000313" key="8">
    <source>
        <dbReference type="Proteomes" id="UP000605986"/>
    </source>
</evidence>
<comment type="caution">
    <text evidence="7">The sequence shown here is derived from an EMBL/GenBank/DDBJ whole genome shotgun (WGS) entry which is preliminary data.</text>
</comment>
<dbReference type="GO" id="GO:0005737">
    <property type="term" value="C:cytoplasm"/>
    <property type="evidence" value="ECO:0007669"/>
    <property type="project" value="TreeGrafter"/>
</dbReference>
<name>A0A8H4KED7_9HYPO</name>
<dbReference type="AlphaFoldDB" id="A0A8H4KED7"/>
<proteinExistence type="inferred from homology"/>